<dbReference type="GO" id="GO:0071456">
    <property type="term" value="P:cellular response to hypoxia"/>
    <property type="evidence" value="ECO:0007669"/>
    <property type="project" value="TreeGrafter"/>
</dbReference>
<dbReference type="SUPFAM" id="SSF82199">
    <property type="entry name" value="SET domain"/>
    <property type="match status" value="1"/>
</dbReference>
<evidence type="ECO:0000313" key="12">
    <source>
        <dbReference type="EMBL" id="CAE7214119.1"/>
    </source>
</evidence>
<evidence type="ECO:0000259" key="11">
    <source>
        <dbReference type="PROSITE" id="PS51471"/>
    </source>
</evidence>
<feature type="domain" description="Fe2OG dioxygenase" evidence="11">
    <location>
        <begin position="1049"/>
        <end position="1157"/>
    </location>
</feature>
<dbReference type="SUPFAM" id="SSF48452">
    <property type="entry name" value="TPR-like"/>
    <property type="match status" value="1"/>
</dbReference>
<evidence type="ECO:0000256" key="7">
    <source>
        <dbReference type="ARBA" id="ARBA00023004"/>
    </source>
</evidence>
<proteinExistence type="predicted"/>
<dbReference type="SMART" id="SM00317">
    <property type="entry name" value="SET"/>
    <property type="match status" value="1"/>
</dbReference>
<dbReference type="Pfam" id="PF13640">
    <property type="entry name" value="2OG-FeII_Oxy_3"/>
    <property type="match status" value="2"/>
</dbReference>
<keyword evidence="8" id="KW-0325">Glycoprotein</keyword>
<evidence type="ECO:0000256" key="6">
    <source>
        <dbReference type="ARBA" id="ARBA00023002"/>
    </source>
</evidence>
<dbReference type="Gene3D" id="2.170.270.10">
    <property type="entry name" value="SET domain"/>
    <property type="match status" value="1"/>
</dbReference>
<dbReference type="PROSITE" id="PS50280">
    <property type="entry name" value="SET"/>
    <property type="match status" value="1"/>
</dbReference>
<dbReference type="Pfam" id="PF00856">
    <property type="entry name" value="SET"/>
    <property type="match status" value="1"/>
</dbReference>
<feature type="compositionally biased region" description="Basic and acidic residues" evidence="9">
    <location>
        <begin position="984"/>
        <end position="998"/>
    </location>
</feature>
<dbReference type="EMBL" id="CAJNJA010006693">
    <property type="protein sequence ID" value="CAE7214119.1"/>
    <property type="molecule type" value="Genomic_DNA"/>
</dbReference>
<keyword evidence="4" id="KW-0847">Vitamin C</keyword>
<feature type="domain" description="SET" evidence="10">
    <location>
        <begin position="130"/>
        <end position="280"/>
    </location>
</feature>
<dbReference type="InterPro" id="IPR005123">
    <property type="entry name" value="Oxoglu/Fe-dep_dioxygenase_dom"/>
</dbReference>
<gene>
    <name evidence="12" type="primary">EGLN1</name>
    <name evidence="12" type="ORF">SNEC2469_LOCUS2359</name>
</gene>
<feature type="domain" description="Fe2OG dioxygenase" evidence="11">
    <location>
        <begin position="720"/>
        <end position="826"/>
    </location>
</feature>
<dbReference type="SMART" id="SM00702">
    <property type="entry name" value="P4Hc"/>
    <property type="match status" value="2"/>
</dbReference>
<accession>A0A812JUG0</accession>
<feature type="non-terminal residue" evidence="12">
    <location>
        <position position="1179"/>
    </location>
</feature>
<dbReference type="PANTHER" id="PTHR12907:SF26">
    <property type="entry name" value="HIF PROLYL HYDROXYLASE, ISOFORM C"/>
    <property type="match status" value="1"/>
</dbReference>
<evidence type="ECO:0000259" key="10">
    <source>
        <dbReference type="PROSITE" id="PS50280"/>
    </source>
</evidence>
<dbReference type="InterPro" id="IPR046341">
    <property type="entry name" value="SET_dom_sf"/>
</dbReference>
<keyword evidence="6" id="KW-0560">Oxidoreductase</keyword>
<comment type="caution">
    <text evidence="12">The sequence shown here is derived from an EMBL/GenBank/DDBJ whole genome shotgun (WGS) entry which is preliminary data.</text>
</comment>
<dbReference type="InterPro" id="IPR019734">
    <property type="entry name" value="TPR_rpt"/>
</dbReference>
<dbReference type="InterPro" id="IPR051559">
    <property type="entry name" value="HIF_prolyl_hydroxylases"/>
</dbReference>
<evidence type="ECO:0000256" key="1">
    <source>
        <dbReference type="ARBA" id="ARBA00001961"/>
    </source>
</evidence>
<dbReference type="InterPro" id="IPR006620">
    <property type="entry name" value="Pro_4_hyd_alph"/>
</dbReference>
<comment type="cofactor">
    <cofactor evidence="1">
        <name>L-ascorbate</name>
        <dbReference type="ChEBI" id="CHEBI:38290"/>
    </cofactor>
</comment>
<evidence type="ECO:0000256" key="5">
    <source>
        <dbReference type="ARBA" id="ARBA00022964"/>
    </source>
</evidence>
<dbReference type="PROSITE" id="PS51471">
    <property type="entry name" value="FE2OG_OXY"/>
    <property type="match status" value="2"/>
</dbReference>
<dbReference type="InterPro" id="IPR011990">
    <property type="entry name" value="TPR-like_helical_dom_sf"/>
</dbReference>
<dbReference type="GO" id="GO:0031543">
    <property type="term" value="F:peptidyl-proline dioxygenase activity"/>
    <property type="evidence" value="ECO:0007669"/>
    <property type="project" value="TreeGrafter"/>
</dbReference>
<dbReference type="GO" id="GO:0031418">
    <property type="term" value="F:L-ascorbic acid binding"/>
    <property type="evidence" value="ECO:0007669"/>
    <property type="project" value="UniProtKB-KW"/>
</dbReference>
<organism evidence="12 13">
    <name type="scientific">Symbiodinium necroappetens</name>
    <dbReference type="NCBI Taxonomy" id="1628268"/>
    <lineage>
        <taxon>Eukaryota</taxon>
        <taxon>Sar</taxon>
        <taxon>Alveolata</taxon>
        <taxon>Dinophyceae</taxon>
        <taxon>Suessiales</taxon>
        <taxon>Symbiodiniaceae</taxon>
        <taxon>Symbiodinium</taxon>
    </lineage>
</organism>
<evidence type="ECO:0000256" key="9">
    <source>
        <dbReference type="SAM" id="MobiDB-lite"/>
    </source>
</evidence>
<evidence type="ECO:0000256" key="2">
    <source>
        <dbReference type="ARBA" id="ARBA00022723"/>
    </source>
</evidence>
<dbReference type="OrthoDB" id="76265at2759"/>
<dbReference type="PANTHER" id="PTHR12907">
    <property type="entry name" value="EGL NINE HOMOLOG-RELATED"/>
    <property type="match status" value="1"/>
</dbReference>
<dbReference type="SMART" id="SM00028">
    <property type="entry name" value="TPR"/>
    <property type="match status" value="2"/>
</dbReference>
<evidence type="ECO:0000256" key="8">
    <source>
        <dbReference type="ARBA" id="ARBA00023180"/>
    </source>
</evidence>
<evidence type="ECO:0000256" key="3">
    <source>
        <dbReference type="ARBA" id="ARBA00022824"/>
    </source>
</evidence>
<evidence type="ECO:0000256" key="4">
    <source>
        <dbReference type="ARBA" id="ARBA00022896"/>
    </source>
</evidence>
<evidence type="ECO:0000313" key="13">
    <source>
        <dbReference type="Proteomes" id="UP000601435"/>
    </source>
</evidence>
<keyword evidence="3" id="KW-0256">Endoplasmic reticulum</keyword>
<dbReference type="AlphaFoldDB" id="A0A812JUG0"/>
<dbReference type="Gene3D" id="1.25.40.10">
    <property type="entry name" value="Tetratricopeptide repeat domain"/>
    <property type="match status" value="1"/>
</dbReference>
<keyword evidence="2" id="KW-0479">Metal-binding</keyword>
<dbReference type="Gene3D" id="2.60.120.620">
    <property type="entry name" value="q2cbj1_9rhob like domain"/>
    <property type="match status" value="2"/>
</dbReference>
<dbReference type="InterPro" id="IPR044862">
    <property type="entry name" value="Pro_4_hyd_alph_FE2OG_OXY"/>
</dbReference>
<dbReference type="GO" id="GO:0008198">
    <property type="term" value="F:ferrous iron binding"/>
    <property type="evidence" value="ECO:0007669"/>
    <property type="project" value="TreeGrafter"/>
</dbReference>
<keyword evidence="5" id="KW-0223">Dioxygenase</keyword>
<protein>
    <submittedName>
        <fullName evidence="12">EGLN1 protein</fullName>
    </submittedName>
</protein>
<keyword evidence="7" id="KW-0408">Iron</keyword>
<dbReference type="InterPro" id="IPR001214">
    <property type="entry name" value="SET_dom"/>
</dbReference>
<feature type="region of interest" description="Disordered" evidence="9">
    <location>
        <begin position="978"/>
        <end position="1004"/>
    </location>
</feature>
<dbReference type="Proteomes" id="UP000601435">
    <property type="component" value="Unassembled WGS sequence"/>
</dbReference>
<sequence length="1179" mass="130698">DALEAYGEALGLADTEQLCIPLLANRALASLRLDRFSEALADCDRVLHSKPEHTKALFRRGLALLGLGRHIEAAKCLEEVKILEPQNEEVAAALRRAQAAAAHKRGKFDFRPMLAEACLQETLRLEHSRPLNEFCNDAMELVEFDHGLGWRAKRDISEGELLIVGKPLIFAAYTELRQGHHQVLVEKVLAAGAPRDALCKLCGPRDALPPNAGILNEETARELLRRNCVVCHTGIGVWNETSFLNHADKPNATRYFIADWVLLRAKTDISADSEITISYIDACADYALQASWLESLGVLDSALQERARRWQESDPELLSLKQSLSSGCFESSGKGGPLQEKKRLLQQFHAEAGSLWCWGQVVQWLRGIKIAAQSSGEKGLALGAALACAELLSRHLEAKQNLEVHDMQILEAWADCAAMLMDLPESISSSPDFAQVMGLCIDEMQDNIEFFFGQTSVEDVDFSTLVLEWATLRWFHSAQAAAASNPPQERVKSLYAEAIPPDPVSHARVEWLSRTISKTFEAVDLDIPTIPDCSTDSQEFVPSSIVAACCQFRLEKHLFGAFALSVPFAPSRFAPECFDQETFAEFTNQCGKFRLYYSMFGKEEWWWIMDDSLESIGSQLNNRGYCVLDRFLTDSQALELKKEVAECHAQGRLEAGGLVNGKLPSADDAKYADRATRGDVIGWFDSSQTEWPHGRGLEGYLLKLGTLVSELQKTVPELSKITSRSKAMVACYPGQGARYIKHVDNDGKHALCKTRLLTALIYLNDGWEDGDGGELAIFKADDENALRRVVPPVANRVLLFWSDWRTPHEVRPSEKLRYSVTLWLLDNTKKSPVAEEGYSQPQPSAFPNSLDLQHEWCEQPGLWELKVQFPGTDLVECPALELSDAQVRLVRAGEAVLCLPLPADTAASPASKWSKKKRTLTIQFQRNTAVPTSLSSESCSVFADHLASHGWGIIDGFLPGPEADELRRYVLEQRSLGKLQTGKNSHEGPIKSPEDLKSGDSQPMKNDEYTFCDSESMQAPCLRDLTRRCNQLLGKLMVSSGPNLAKLRDINLLQGHPMMAVYPGNGSAYGRHLDSTAGGRGANGRVLTLVLYLNPSWREAHGGCLRILKQLADDGKSGTNVEPLHGRLIAFFCQDQNPHEVLPAWAERVAVTIWYYDGDRLKERCLGDEAALTGVFEGG</sequence>
<keyword evidence="13" id="KW-1185">Reference proteome</keyword>
<reference evidence="12" key="1">
    <citation type="submission" date="2021-02" db="EMBL/GenBank/DDBJ databases">
        <authorList>
            <person name="Dougan E. K."/>
            <person name="Rhodes N."/>
            <person name="Thang M."/>
            <person name="Chan C."/>
        </authorList>
    </citation>
    <scope>NUCLEOTIDE SEQUENCE</scope>
</reference>
<name>A0A812JUG0_9DINO</name>